<comment type="caution">
    <text evidence="1">The sequence shown here is derived from an EMBL/GenBank/DDBJ whole genome shotgun (WGS) entry which is preliminary data.</text>
</comment>
<dbReference type="AlphaFoldDB" id="A0A0F9LRQ1"/>
<proteinExistence type="predicted"/>
<organism evidence="1">
    <name type="scientific">marine sediment metagenome</name>
    <dbReference type="NCBI Taxonomy" id="412755"/>
    <lineage>
        <taxon>unclassified sequences</taxon>
        <taxon>metagenomes</taxon>
        <taxon>ecological metagenomes</taxon>
    </lineage>
</organism>
<sequence length="124" mass="13928">MDYGKCTGLIDCACHSCYARAVTRLREANSVSRQLRETVIRLIAQKYSVPEREVIHSLQRWKGGCKMKSPKLIRPGVTRDSFGAVWRLPTAELCPTCGQPDNVGDCTHQQLSPEDIQALGRNRQ</sequence>
<reference evidence="1" key="1">
    <citation type="journal article" date="2015" name="Nature">
        <title>Complex archaea that bridge the gap between prokaryotes and eukaryotes.</title>
        <authorList>
            <person name="Spang A."/>
            <person name="Saw J.H."/>
            <person name="Jorgensen S.L."/>
            <person name="Zaremba-Niedzwiedzka K."/>
            <person name="Martijn J."/>
            <person name="Lind A.E."/>
            <person name="van Eijk R."/>
            <person name="Schleper C."/>
            <person name="Guy L."/>
            <person name="Ettema T.J."/>
        </authorList>
    </citation>
    <scope>NUCLEOTIDE SEQUENCE</scope>
</reference>
<evidence type="ECO:0000313" key="1">
    <source>
        <dbReference type="EMBL" id="KKM96068.1"/>
    </source>
</evidence>
<name>A0A0F9LRQ1_9ZZZZ</name>
<accession>A0A0F9LRQ1</accession>
<gene>
    <name evidence="1" type="ORF">LCGC14_1181700</name>
</gene>
<dbReference type="EMBL" id="LAZR01005927">
    <property type="protein sequence ID" value="KKM96068.1"/>
    <property type="molecule type" value="Genomic_DNA"/>
</dbReference>
<protein>
    <submittedName>
        <fullName evidence="1">Uncharacterized protein</fullName>
    </submittedName>
</protein>